<proteinExistence type="evidence at transcript level"/>
<protein>
    <submittedName>
        <fullName evidence="4">Venom polypeptide</fullName>
    </submittedName>
</protein>
<accession>A0A3G5BIE8</accession>
<feature type="signal peptide" evidence="2">
    <location>
        <begin position="1"/>
        <end position="19"/>
    </location>
</feature>
<evidence type="ECO:0000256" key="2">
    <source>
        <dbReference type="SAM" id="SignalP"/>
    </source>
</evidence>
<evidence type="ECO:0000259" key="3">
    <source>
        <dbReference type="Pfam" id="PF01097"/>
    </source>
</evidence>
<dbReference type="Pfam" id="PF01097">
    <property type="entry name" value="Defensin_2"/>
    <property type="match status" value="1"/>
</dbReference>
<evidence type="ECO:0000256" key="1">
    <source>
        <dbReference type="ARBA" id="ARBA00023157"/>
    </source>
</evidence>
<evidence type="ECO:0000313" key="4">
    <source>
        <dbReference type="EMBL" id="AYV99554.1"/>
    </source>
</evidence>
<dbReference type="InterPro" id="IPR036574">
    <property type="entry name" value="Scorpion_toxin-like_sf"/>
</dbReference>
<dbReference type="AlphaFoldDB" id="A0A3G5BIE8"/>
<dbReference type="Gene3D" id="3.30.30.10">
    <property type="entry name" value="Knottin, scorpion toxin-like"/>
    <property type="match status" value="1"/>
</dbReference>
<reference evidence="4" key="1">
    <citation type="journal article" date="2018" name="Toxins">
        <title>Buzz kill: function and proteomic composition of venom from the giant assassin fly Dolopus genitalis (Diptera: Asilidae).</title>
        <authorList>
            <person name="Walker A.A."/>
            <person name="Dobson J."/>
            <person name="Jin J."/>
            <person name="Robinson S.D."/>
            <person name="Herzig V."/>
            <person name="Vetter I."/>
            <person name="King G.F."/>
            <person name="Fry B.G."/>
        </authorList>
    </citation>
    <scope>NUCLEOTIDE SEQUENCE</scope>
    <source>
        <strain evidence="4">U-Asilidin12-Dg33</strain>
        <tissue evidence="4">Venom/thoracic glands</tissue>
    </source>
</reference>
<keyword evidence="2" id="KW-0732">Signal</keyword>
<feature type="domain" description="Invertebrate defensins family profile" evidence="3">
    <location>
        <begin position="44"/>
        <end position="72"/>
    </location>
</feature>
<dbReference type="InterPro" id="IPR001542">
    <property type="entry name" value="Defensin_invertebrate/fungal"/>
</dbReference>
<keyword evidence="1" id="KW-1015">Disulfide bond</keyword>
<dbReference type="GO" id="GO:0050830">
    <property type="term" value="P:defense response to Gram-positive bacterium"/>
    <property type="evidence" value="ECO:0007669"/>
    <property type="project" value="UniProtKB-ARBA"/>
</dbReference>
<name>A0A3G5BIE8_DOLGE</name>
<sequence>MRFLNIFLFVAVIIAAVTPFPYLDEEEDSQNGIDLKISCARLGNEQKCAINCFIRGFIKGGWCDERNMCMCYRLNL</sequence>
<dbReference type="GO" id="GO:0005576">
    <property type="term" value="C:extracellular region"/>
    <property type="evidence" value="ECO:0007669"/>
    <property type="project" value="UniProtKB-ARBA"/>
</dbReference>
<organism evidence="4">
    <name type="scientific">Dolopus genitalis</name>
    <name type="common">Giant Australian assassin fly</name>
    <name type="synonym">Asilus genitalis</name>
    <dbReference type="NCBI Taxonomy" id="2488630"/>
    <lineage>
        <taxon>Eukaryota</taxon>
        <taxon>Metazoa</taxon>
        <taxon>Ecdysozoa</taxon>
        <taxon>Arthropoda</taxon>
        <taxon>Hexapoda</taxon>
        <taxon>Insecta</taxon>
        <taxon>Pterygota</taxon>
        <taxon>Neoptera</taxon>
        <taxon>Endopterygota</taxon>
        <taxon>Diptera</taxon>
        <taxon>Brachycera</taxon>
        <taxon>Muscomorpha</taxon>
        <taxon>Asiloidea</taxon>
        <taxon>Asilidae</taxon>
        <taxon>Asilinae</taxon>
        <taxon>Dolopus</taxon>
    </lineage>
</organism>
<feature type="chain" id="PRO_5017987417" evidence="2">
    <location>
        <begin position="20"/>
        <end position="76"/>
    </location>
</feature>
<dbReference type="EMBL" id="MK075151">
    <property type="protein sequence ID" value="AYV99554.1"/>
    <property type="molecule type" value="mRNA"/>
</dbReference>